<keyword evidence="4" id="KW-0028">Amino-acid biosynthesis</keyword>
<keyword evidence="3 4" id="KW-0560">Oxidoreductase</keyword>
<dbReference type="PANTHER" id="PTHR11645">
    <property type="entry name" value="PYRROLINE-5-CARBOXYLATE REDUCTASE"/>
    <property type="match status" value="1"/>
</dbReference>
<reference evidence="8" key="1">
    <citation type="submission" date="2023-07" db="EMBL/GenBank/DDBJ databases">
        <title>Conexibacter stalactiti sp. nov., isolated from stalactites in a lava cave and emended description of the genus Conexibacter.</title>
        <authorList>
            <person name="Lee S.D."/>
        </authorList>
    </citation>
    <scope>NUCLEOTIDE SEQUENCE [LARGE SCALE GENOMIC DNA]</scope>
    <source>
        <strain evidence="8">KCTC 39840</strain>
    </source>
</reference>
<name>A0ABU4I008_9ACTN</name>
<comment type="catalytic activity">
    <reaction evidence="4">
        <text>L-proline + NADP(+) = (S)-1-pyrroline-5-carboxylate + NADPH + 2 H(+)</text>
        <dbReference type="Rhea" id="RHEA:14109"/>
        <dbReference type="ChEBI" id="CHEBI:15378"/>
        <dbReference type="ChEBI" id="CHEBI:17388"/>
        <dbReference type="ChEBI" id="CHEBI:57783"/>
        <dbReference type="ChEBI" id="CHEBI:58349"/>
        <dbReference type="ChEBI" id="CHEBI:60039"/>
        <dbReference type="EC" id="1.5.1.2"/>
    </reaction>
</comment>
<comment type="similarity">
    <text evidence="1 4">Belongs to the pyrroline-5-carboxylate reductase family.</text>
</comment>
<dbReference type="Pfam" id="PF14748">
    <property type="entry name" value="P5CR_dimer"/>
    <property type="match status" value="1"/>
</dbReference>
<protein>
    <recommendedName>
        <fullName evidence="4">Pyrroline-5-carboxylate reductase</fullName>
        <shortName evidence="4">P5C reductase</shortName>
        <shortName evidence="4">P5CR</shortName>
        <ecNumber evidence="4">1.5.1.2</ecNumber>
    </recommendedName>
    <alternativeName>
        <fullName evidence="4">PCA reductase</fullName>
    </alternativeName>
</protein>
<keyword evidence="4" id="KW-0641">Proline biosynthesis</keyword>
<dbReference type="InterPro" id="IPR036291">
    <property type="entry name" value="NAD(P)-bd_dom_sf"/>
</dbReference>
<keyword evidence="4" id="KW-0963">Cytoplasm</keyword>
<proteinExistence type="inferred from homology"/>
<evidence type="ECO:0000256" key="2">
    <source>
        <dbReference type="ARBA" id="ARBA00022857"/>
    </source>
</evidence>
<dbReference type="SUPFAM" id="SSF51735">
    <property type="entry name" value="NAD(P)-binding Rossmann-fold domains"/>
    <property type="match status" value="1"/>
</dbReference>
<comment type="caution">
    <text evidence="7">The sequence shown here is derived from an EMBL/GenBank/DDBJ whole genome shotgun (WGS) entry which is preliminary data.</text>
</comment>
<dbReference type="HAMAP" id="MF_01925">
    <property type="entry name" value="P5C_reductase"/>
    <property type="match status" value="1"/>
</dbReference>
<dbReference type="SUPFAM" id="SSF48179">
    <property type="entry name" value="6-phosphogluconate dehydrogenase C-terminal domain-like"/>
    <property type="match status" value="1"/>
</dbReference>
<dbReference type="PIRSF" id="PIRSF000193">
    <property type="entry name" value="Pyrrol-5-carb_rd"/>
    <property type="match status" value="1"/>
</dbReference>
<reference evidence="7 8" key="2">
    <citation type="submission" date="2023-10" db="EMBL/GenBank/DDBJ databases">
        <authorList>
            <person name="Han X.F."/>
        </authorList>
    </citation>
    <scope>NUCLEOTIDE SEQUENCE [LARGE SCALE GENOMIC DNA]</scope>
    <source>
        <strain evidence="7 8">KCTC 39840</strain>
    </source>
</reference>
<dbReference type="InterPro" id="IPR028939">
    <property type="entry name" value="P5C_Rdtase_cat_N"/>
</dbReference>
<dbReference type="Proteomes" id="UP001284601">
    <property type="component" value="Unassembled WGS sequence"/>
</dbReference>
<comment type="pathway">
    <text evidence="4">Amino-acid biosynthesis; L-proline biosynthesis; L-proline from L-glutamate 5-semialdehyde: step 1/1.</text>
</comment>
<evidence type="ECO:0000313" key="7">
    <source>
        <dbReference type="EMBL" id="MDW5598768.1"/>
    </source>
</evidence>
<organism evidence="7 8">
    <name type="scientific">Conexibacter stalactiti</name>
    <dbReference type="NCBI Taxonomy" id="1940611"/>
    <lineage>
        <taxon>Bacteria</taxon>
        <taxon>Bacillati</taxon>
        <taxon>Actinomycetota</taxon>
        <taxon>Thermoleophilia</taxon>
        <taxon>Solirubrobacterales</taxon>
        <taxon>Conexibacteraceae</taxon>
        <taxon>Conexibacter</taxon>
    </lineage>
</organism>
<dbReference type="InterPro" id="IPR008927">
    <property type="entry name" value="6-PGluconate_DH-like_C_sf"/>
</dbReference>
<evidence type="ECO:0000256" key="1">
    <source>
        <dbReference type="ARBA" id="ARBA00005525"/>
    </source>
</evidence>
<keyword evidence="2 4" id="KW-0521">NADP</keyword>
<keyword evidence="8" id="KW-1185">Reference proteome</keyword>
<dbReference type="Gene3D" id="3.40.50.720">
    <property type="entry name" value="NAD(P)-binding Rossmann-like Domain"/>
    <property type="match status" value="1"/>
</dbReference>
<accession>A0ABU4I008</accession>
<sequence>MQVGLIGAGNMASAFARGWGDPLLVTDVDFARAEALAAELGGEAVVSNAELAQRADVVFLCHKPYQLDEVAAEAAGTGAAIVSILGGVPLEALQAAYPGQQVFRLMPNVNVAVSRGVIVLAEPADADRELLDRLLGLLGRVGTVVRLPDRLIDAATAAMGVGPAYTALYVEAQVDAIVRLGIPADVATELVTATVGGTIELLAARDNDTLAVRRSVTSPAGSTARGLAALERNGIRTAFDEAADAVVHGGRA</sequence>
<feature type="domain" description="Pyrroline-5-carboxylate reductase dimerisation" evidence="6">
    <location>
        <begin position="150"/>
        <end position="247"/>
    </location>
</feature>
<dbReference type="InterPro" id="IPR000304">
    <property type="entry name" value="Pyrroline-COOH_reductase"/>
</dbReference>
<dbReference type="InterPro" id="IPR029036">
    <property type="entry name" value="P5CR_dimer"/>
</dbReference>
<dbReference type="PANTHER" id="PTHR11645:SF0">
    <property type="entry name" value="PYRROLINE-5-CARBOXYLATE REDUCTASE 3"/>
    <property type="match status" value="1"/>
</dbReference>
<gene>
    <name evidence="4" type="primary">proC</name>
    <name evidence="7" type="ORF">R7226_30695</name>
</gene>
<feature type="domain" description="Pyrroline-5-carboxylate reductase catalytic N-terminal" evidence="5">
    <location>
        <begin position="2"/>
        <end position="85"/>
    </location>
</feature>
<dbReference type="Pfam" id="PF03807">
    <property type="entry name" value="F420_oxidored"/>
    <property type="match status" value="1"/>
</dbReference>
<comment type="subcellular location">
    <subcellularLocation>
        <location evidence="4">Cytoplasm</location>
    </subcellularLocation>
</comment>
<comment type="catalytic activity">
    <reaction evidence="4">
        <text>L-proline + NAD(+) = (S)-1-pyrroline-5-carboxylate + NADH + 2 H(+)</text>
        <dbReference type="Rhea" id="RHEA:14105"/>
        <dbReference type="ChEBI" id="CHEBI:15378"/>
        <dbReference type="ChEBI" id="CHEBI:17388"/>
        <dbReference type="ChEBI" id="CHEBI:57540"/>
        <dbReference type="ChEBI" id="CHEBI:57945"/>
        <dbReference type="ChEBI" id="CHEBI:60039"/>
        <dbReference type="EC" id="1.5.1.2"/>
    </reaction>
</comment>
<dbReference type="RefSeq" id="WP_318601350.1">
    <property type="nucleotide sequence ID" value="NZ_JAWSTH010000178.1"/>
</dbReference>
<dbReference type="EMBL" id="JAWSTH010000178">
    <property type="protein sequence ID" value="MDW5598768.1"/>
    <property type="molecule type" value="Genomic_DNA"/>
</dbReference>
<dbReference type="EC" id="1.5.1.2" evidence="4"/>
<evidence type="ECO:0000256" key="3">
    <source>
        <dbReference type="ARBA" id="ARBA00023002"/>
    </source>
</evidence>
<comment type="function">
    <text evidence="4">Catalyzes the reduction of 1-pyrroline-5-carboxylate (PCA) to L-proline.</text>
</comment>
<evidence type="ECO:0000259" key="6">
    <source>
        <dbReference type="Pfam" id="PF14748"/>
    </source>
</evidence>
<evidence type="ECO:0000313" key="8">
    <source>
        <dbReference type="Proteomes" id="UP001284601"/>
    </source>
</evidence>
<evidence type="ECO:0000256" key="4">
    <source>
        <dbReference type="HAMAP-Rule" id="MF_01925"/>
    </source>
</evidence>
<evidence type="ECO:0000259" key="5">
    <source>
        <dbReference type="Pfam" id="PF03807"/>
    </source>
</evidence>
<dbReference type="Gene3D" id="1.10.3730.10">
    <property type="entry name" value="ProC C-terminal domain-like"/>
    <property type="match status" value="1"/>
</dbReference>